<dbReference type="SMART" id="SM00212">
    <property type="entry name" value="UBCc"/>
    <property type="match status" value="1"/>
</dbReference>
<dbReference type="AlphaFoldDB" id="A0A4P9ZQT3"/>
<evidence type="ECO:0000256" key="1">
    <source>
        <dbReference type="ARBA" id="ARBA00012486"/>
    </source>
</evidence>
<dbReference type="SUPFAM" id="SSF54495">
    <property type="entry name" value="UBC-like"/>
    <property type="match status" value="1"/>
</dbReference>
<proteinExistence type="inferred from homology"/>
<evidence type="ECO:0000256" key="4">
    <source>
        <dbReference type="ARBA" id="ARBA00022786"/>
    </source>
</evidence>
<feature type="non-terminal residue" evidence="9">
    <location>
        <position position="1"/>
    </location>
</feature>
<dbReference type="InterPro" id="IPR016135">
    <property type="entry name" value="UBQ-conjugating_enzyme/RWD"/>
</dbReference>
<keyword evidence="5 7" id="KW-0067">ATP-binding</keyword>
<dbReference type="EC" id="2.3.2.23" evidence="1"/>
<dbReference type="Gene3D" id="3.10.110.10">
    <property type="entry name" value="Ubiquitin Conjugating Enzyme"/>
    <property type="match status" value="1"/>
</dbReference>
<evidence type="ECO:0000256" key="7">
    <source>
        <dbReference type="RuleBase" id="RU362109"/>
    </source>
</evidence>
<evidence type="ECO:0000256" key="3">
    <source>
        <dbReference type="ARBA" id="ARBA00022741"/>
    </source>
</evidence>
<dbReference type="InterPro" id="IPR050113">
    <property type="entry name" value="Ub_conjugating_enzyme"/>
</dbReference>
<name>A0A4P9ZQT3_9FUNG</name>
<dbReference type="GO" id="GO:0005524">
    <property type="term" value="F:ATP binding"/>
    <property type="evidence" value="ECO:0007669"/>
    <property type="project" value="UniProtKB-UniRule"/>
</dbReference>
<gene>
    <name evidence="9" type="ORF">BJ085DRAFT_4433</name>
</gene>
<keyword evidence="3 7" id="KW-0547">Nucleotide-binding</keyword>
<accession>A0A4P9ZQT3</accession>
<dbReference type="PANTHER" id="PTHR24067">
    <property type="entry name" value="UBIQUITIN-CONJUGATING ENZYME E2"/>
    <property type="match status" value="1"/>
</dbReference>
<reference evidence="10" key="1">
    <citation type="journal article" date="2018" name="Nat. Microbiol.">
        <title>Leveraging single-cell genomics to expand the fungal tree of life.</title>
        <authorList>
            <person name="Ahrendt S.R."/>
            <person name="Quandt C.A."/>
            <person name="Ciobanu D."/>
            <person name="Clum A."/>
            <person name="Salamov A."/>
            <person name="Andreopoulos B."/>
            <person name="Cheng J.F."/>
            <person name="Woyke T."/>
            <person name="Pelin A."/>
            <person name="Henrissat B."/>
            <person name="Reynolds N.K."/>
            <person name="Benny G.L."/>
            <person name="Smith M.E."/>
            <person name="James T.Y."/>
            <person name="Grigoriev I.V."/>
        </authorList>
    </citation>
    <scope>NUCLEOTIDE SEQUENCE [LARGE SCALE GENOMIC DNA]</scope>
    <source>
        <strain evidence="10">RSA 468</strain>
    </source>
</reference>
<protein>
    <recommendedName>
        <fullName evidence="1">E2 ubiquitin-conjugating enzyme</fullName>
        <ecNumber evidence="1">2.3.2.23</ecNumber>
    </recommendedName>
</protein>
<organism evidence="9 10">
    <name type="scientific">Dimargaris cristalligena</name>
    <dbReference type="NCBI Taxonomy" id="215637"/>
    <lineage>
        <taxon>Eukaryota</taxon>
        <taxon>Fungi</taxon>
        <taxon>Fungi incertae sedis</taxon>
        <taxon>Zoopagomycota</taxon>
        <taxon>Kickxellomycotina</taxon>
        <taxon>Dimargaritomycetes</taxon>
        <taxon>Dimargaritales</taxon>
        <taxon>Dimargaritaceae</taxon>
        <taxon>Dimargaris</taxon>
    </lineage>
</organism>
<keyword evidence="2" id="KW-0808">Transferase</keyword>
<feature type="domain" description="UBC core" evidence="8">
    <location>
        <begin position="6"/>
        <end position="150"/>
    </location>
</feature>
<dbReference type="FunFam" id="3.10.110.10:FF:000031">
    <property type="entry name" value="Ubiquitin-conjugating enzyme E2 22"/>
    <property type="match status" value="1"/>
</dbReference>
<feature type="non-terminal residue" evidence="9">
    <location>
        <position position="150"/>
    </location>
</feature>
<dbReference type="InterPro" id="IPR023313">
    <property type="entry name" value="UBQ-conjugating_AS"/>
</dbReference>
<dbReference type="InterPro" id="IPR000608">
    <property type="entry name" value="UBC"/>
</dbReference>
<dbReference type="PROSITE" id="PS50127">
    <property type="entry name" value="UBC_2"/>
    <property type="match status" value="1"/>
</dbReference>
<dbReference type="PROSITE" id="PS00183">
    <property type="entry name" value="UBC_1"/>
    <property type="match status" value="1"/>
</dbReference>
<dbReference type="Pfam" id="PF00179">
    <property type="entry name" value="UQ_con"/>
    <property type="match status" value="1"/>
</dbReference>
<dbReference type="GO" id="GO:0061631">
    <property type="term" value="F:ubiquitin conjugating enzyme activity"/>
    <property type="evidence" value="ECO:0007669"/>
    <property type="project" value="UniProtKB-EC"/>
</dbReference>
<dbReference type="STRING" id="215637.A0A4P9ZQT3"/>
<evidence type="ECO:0000313" key="9">
    <source>
        <dbReference type="EMBL" id="RKP35783.1"/>
    </source>
</evidence>
<comment type="similarity">
    <text evidence="7">Belongs to the ubiquitin-conjugating enzyme family.</text>
</comment>
<feature type="active site" description="Glycyl thioester intermediate" evidence="6">
    <location>
        <position position="90"/>
    </location>
</feature>
<dbReference type="CDD" id="cd23804">
    <property type="entry name" value="UBCc_UBE2S"/>
    <property type="match status" value="1"/>
</dbReference>
<dbReference type="Proteomes" id="UP000268162">
    <property type="component" value="Unassembled WGS sequence"/>
</dbReference>
<evidence type="ECO:0000256" key="6">
    <source>
        <dbReference type="PROSITE-ProRule" id="PRU10133"/>
    </source>
</evidence>
<evidence type="ECO:0000256" key="2">
    <source>
        <dbReference type="ARBA" id="ARBA00022679"/>
    </source>
</evidence>
<evidence type="ECO:0000313" key="10">
    <source>
        <dbReference type="Proteomes" id="UP000268162"/>
    </source>
</evidence>
<keyword evidence="10" id="KW-1185">Reference proteome</keyword>
<keyword evidence="4 7" id="KW-0833">Ubl conjugation pathway</keyword>
<dbReference type="EMBL" id="ML002789">
    <property type="protein sequence ID" value="RKP35783.1"/>
    <property type="molecule type" value="Genomic_DNA"/>
</dbReference>
<evidence type="ECO:0000259" key="8">
    <source>
        <dbReference type="PROSITE" id="PS50127"/>
    </source>
</evidence>
<sequence length="150" mass="16883">ENLAPTAIRKIIKELQGLEQNPHEGIHVVTNEEDITDIQAWVAGPEGTPYQNGFFRIKLQLGSDFPNMPPQCWFLTKIFHPNVSGSGEVCVSTLKKDWKKELGIGHILLTVKCLLIVPNPESALNEEAGRLLLEQYDDYAKHARLMTDIH</sequence>
<evidence type="ECO:0000256" key="5">
    <source>
        <dbReference type="ARBA" id="ARBA00022840"/>
    </source>
</evidence>